<sequence>MPHPSQLIFPPPPGTDPALLYFGGWPEITYRTTLEPGDLTSDSDDELEPLLGLSDSEIMAYGDQQGAAASGGGTTAGQGSIQNRMCPNMRTCWAFSWESYNLKTSDKAVLLRRICMIIILGIRTAITIIGIVYDVTNAQIVSLILDIILGILGFLFIAWALAVIGQAEGRRKVLGVMIGRWHFDIFLLVTAFIHAAILVGSIIGFGNGGRYATWLIMWLLIFGVAWVATWPAEAESYA</sequence>
<feature type="transmembrane region" description="Helical" evidence="1">
    <location>
        <begin position="110"/>
        <end position="133"/>
    </location>
</feature>
<dbReference type="Proteomes" id="UP000070328">
    <property type="component" value="Unassembled WGS sequence"/>
</dbReference>
<evidence type="ECO:0000313" key="2">
    <source>
        <dbReference type="EMBL" id="KXH25478.1"/>
    </source>
</evidence>
<name>A0A135RPQ7_9PEZI</name>
<gene>
    <name evidence="2" type="ORF">CSIM01_09272</name>
</gene>
<dbReference type="OrthoDB" id="3750908at2759"/>
<proteinExistence type="predicted"/>
<evidence type="ECO:0000313" key="3">
    <source>
        <dbReference type="Proteomes" id="UP000070328"/>
    </source>
</evidence>
<keyword evidence="1" id="KW-0812">Transmembrane</keyword>
<keyword evidence="1" id="KW-0472">Membrane</keyword>
<keyword evidence="1" id="KW-1133">Transmembrane helix</keyword>
<accession>A0A135RPQ7</accession>
<feature type="transmembrane region" description="Helical" evidence="1">
    <location>
        <begin position="211"/>
        <end position="232"/>
    </location>
</feature>
<protein>
    <submittedName>
        <fullName evidence="2">Uncharacterized protein</fullName>
    </submittedName>
</protein>
<keyword evidence="3" id="KW-1185">Reference proteome</keyword>
<dbReference type="EMBL" id="JFBX01000910">
    <property type="protein sequence ID" value="KXH25478.1"/>
    <property type="molecule type" value="Genomic_DNA"/>
</dbReference>
<dbReference type="AlphaFoldDB" id="A0A135RPQ7"/>
<reference evidence="2 3" key="1">
    <citation type="submission" date="2014-02" db="EMBL/GenBank/DDBJ databases">
        <title>The genome sequence of Colletotrichum simmondsii CBS122122.</title>
        <authorList>
            <person name="Baroncelli R."/>
            <person name="Thon M.R."/>
        </authorList>
    </citation>
    <scope>NUCLEOTIDE SEQUENCE [LARGE SCALE GENOMIC DNA]</scope>
    <source>
        <strain evidence="2 3">CBS122122</strain>
    </source>
</reference>
<organism evidence="2 3">
    <name type="scientific">Colletotrichum simmondsii</name>
    <dbReference type="NCBI Taxonomy" id="703756"/>
    <lineage>
        <taxon>Eukaryota</taxon>
        <taxon>Fungi</taxon>
        <taxon>Dikarya</taxon>
        <taxon>Ascomycota</taxon>
        <taxon>Pezizomycotina</taxon>
        <taxon>Sordariomycetes</taxon>
        <taxon>Hypocreomycetidae</taxon>
        <taxon>Glomerellales</taxon>
        <taxon>Glomerellaceae</taxon>
        <taxon>Colletotrichum</taxon>
        <taxon>Colletotrichum acutatum species complex</taxon>
    </lineage>
</organism>
<feature type="transmembrane region" description="Helical" evidence="1">
    <location>
        <begin position="185"/>
        <end position="205"/>
    </location>
</feature>
<feature type="transmembrane region" description="Helical" evidence="1">
    <location>
        <begin position="139"/>
        <end position="164"/>
    </location>
</feature>
<comment type="caution">
    <text evidence="2">The sequence shown here is derived from an EMBL/GenBank/DDBJ whole genome shotgun (WGS) entry which is preliminary data.</text>
</comment>
<evidence type="ECO:0000256" key="1">
    <source>
        <dbReference type="SAM" id="Phobius"/>
    </source>
</evidence>